<dbReference type="Gene3D" id="1.10.10.10">
    <property type="entry name" value="Winged helix-like DNA-binding domain superfamily/Winged helix DNA-binding domain"/>
    <property type="match status" value="1"/>
</dbReference>
<evidence type="ECO:0000259" key="4">
    <source>
        <dbReference type="PROSITE" id="PS51077"/>
    </source>
</evidence>
<keyword evidence="2" id="KW-0238">DNA-binding</keyword>
<comment type="caution">
    <text evidence="6">The sequence shown here is derived from an EMBL/GenBank/DDBJ whole genome shotgun (WGS) entry which is preliminary data.</text>
</comment>
<dbReference type="Gene3D" id="3.30.450.40">
    <property type="match status" value="1"/>
</dbReference>
<keyword evidence="7" id="KW-1185">Reference proteome</keyword>
<evidence type="ECO:0000256" key="1">
    <source>
        <dbReference type="ARBA" id="ARBA00023015"/>
    </source>
</evidence>
<keyword evidence="1" id="KW-0805">Transcription regulation</keyword>
<gene>
    <name evidence="6" type="ORF">I6N96_11285</name>
</gene>
<evidence type="ECO:0000259" key="5">
    <source>
        <dbReference type="PROSITE" id="PS51078"/>
    </source>
</evidence>
<feature type="domain" description="IclR-ED" evidence="5">
    <location>
        <begin position="68"/>
        <end position="250"/>
    </location>
</feature>
<evidence type="ECO:0000256" key="3">
    <source>
        <dbReference type="ARBA" id="ARBA00023163"/>
    </source>
</evidence>
<dbReference type="InterPro" id="IPR036388">
    <property type="entry name" value="WH-like_DNA-bd_sf"/>
</dbReference>
<dbReference type="SMART" id="SM00346">
    <property type="entry name" value="HTH_ICLR"/>
    <property type="match status" value="1"/>
</dbReference>
<dbReference type="InterPro" id="IPR005471">
    <property type="entry name" value="Tscrpt_reg_IclR_N"/>
</dbReference>
<sequence length="252" mass="27801">MSQELQSVKNALTILKCFSPEKNKLRVTEISKMTELSKSTVSRTLATLASEGFVRKSSDDQSYMLGLAILSLAGITLSAMHIQQELAPALSQLVVRTNESGHIAILDGMEIVYIQKDESAIHTKMKTHLGRRNPAHATSSGKLLLAYQETSFWDKIIENNLTAYTADTITNPFKLKEELEAIRASGFSYSKDELTENVSSIAVPVRDYTGTVVASLSLVGATTRFTTKRINELIPLLKQAAKESSKNLGYWK</sequence>
<evidence type="ECO:0000313" key="7">
    <source>
        <dbReference type="Proteomes" id="UP000673375"/>
    </source>
</evidence>
<dbReference type="PROSITE" id="PS51078">
    <property type="entry name" value="ICLR_ED"/>
    <property type="match status" value="1"/>
</dbReference>
<organism evidence="6 7">
    <name type="scientific">Enterococcus larvae</name>
    <dbReference type="NCBI Taxonomy" id="2794352"/>
    <lineage>
        <taxon>Bacteria</taxon>
        <taxon>Bacillati</taxon>
        <taxon>Bacillota</taxon>
        <taxon>Bacilli</taxon>
        <taxon>Lactobacillales</taxon>
        <taxon>Enterococcaceae</taxon>
        <taxon>Enterococcus</taxon>
    </lineage>
</organism>
<evidence type="ECO:0000313" key="6">
    <source>
        <dbReference type="EMBL" id="MBP1046851.1"/>
    </source>
</evidence>
<dbReference type="PANTHER" id="PTHR30136:SF35">
    <property type="entry name" value="HTH-TYPE TRANSCRIPTIONAL REGULATOR RV1719"/>
    <property type="match status" value="1"/>
</dbReference>
<proteinExistence type="predicted"/>
<evidence type="ECO:0000256" key="2">
    <source>
        <dbReference type="ARBA" id="ARBA00023125"/>
    </source>
</evidence>
<dbReference type="EMBL" id="JAEDXU010000005">
    <property type="protein sequence ID" value="MBP1046851.1"/>
    <property type="molecule type" value="Genomic_DNA"/>
</dbReference>
<dbReference type="InterPro" id="IPR029016">
    <property type="entry name" value="GAF-like_dom_sf"/>
</dbReference>
<dbReference type="InterPro" id="IPR050707">
    <property type="entry name" value="HTH_MetabolicPath_Reg"/>
</dbReference>
<protein>
    <submittedName>
        <fullName evidence="6">IclR family transcriptional regulator</fullName>
    </submittedName>
</protein>
<dbReference type="InterPro" id="IPR036390">
    <property type="entry name" value="WH_DNA-bd_sf"/>
</dbReference>
<dbReference type="RefSeq" id="WP_209557642.1">
    <property type="nucleotide sequence ID" value="NZ_JAEDXU010000005.1"/>
</dbReference>
<feature type="domain" description="HTH iclR-type" evidence="4">
    <location>
        <begin position="5"/>
        <end position="67"/>
    </location>
</feature>
<reference evidence="6 7" key="1">
    <citation type="submission" date="2020-12" db="EMBL/GenBank/DDBJ databases">
        <title>Vagococcus allomyrinae sp. nov. and Enterococcus lavae sp. nov., isolated from the larvae of Allomyrina dichotoma.</title>
        <authorList>
            <person name="Lee S.D."/>
        </authorList>
    </citation>
    <scope>NUCLEOTIDE SEQUENCE [LARGE SCALE GENOMIC DNA]</scope>
    <source>
        <strain evidence="6 7">BWM-S5</strain>
    </source>
</reference>
<accession>A0ABS4CJW0</accession>
<dbReference type="Pfam" id="PF01614">
    <property type="entry name" value="IclR_C"/>
    <property type="match status" value="1"/>
</dbReference>
<dbReference type="SUPFAM" id="SSF55781">
    <property type="entry name" value="GAF domain-like"/>
    <property type="match status" value="1"/>
</dbReference>
<dbReference type="Proteomes" id="UP000673375">
    <property type="component" value="Unassembled WGS sequence"/>
</dbReference>
<dbReference type="PANTHER" id="PTHR30136">
    <property type="entry name" value="HELIX-TURN-HELIX TRANSCRIPTIONAL REGULATOR, ICLR FAMILY"/>
    <property type="match status" value="1"/>
</dbReference>
<dbReference type="PROSITE" id="PS51077">
    <property type="entry name" value="HTH_ICLR"/>
    <property type="match status" value="1"/>
</dbReference>
<dbReference type="SUPFAM" id="SSF46785">
    <property type="entry name" value="Winged helix' DNA-binding domain"/>
    <property type="match status" value="1"/>
</dbReference>
<name>A0ABS4CJW0_9ENTE</name>
<dbReference type="InterPro" id="IPR014757">
    <property type="entry name" value="Tscrpt_reg_IclR_C"/>
</dbReference>
<dbReference type="Pfam" id="PF09339">
    <property type="entry name" value="HTH_IclR"/>
    <property type="match status" value="1"/>
</dbReference>
<keyword evidence="3" id="KW-0804">Transcription</keyword>